<dbReference type="EMBL" id="FNYH01000007">
    <property type="protein sequence ID" value="SEI67259.1"/>
    <property type="molecule type" value="Genomic_DNA"/>
</dbReference>
<dbReference type="Gene3D" id="2.70.50.60">
    <property type="entry name" value="abc- transporter (atp binding component) like domain"/>
    <property type="match status" value="1"/>
</dbReference>
<dbReference type="SUPFAM" id="SSF52540">
    <property type="entry name" value="P-loop containing nucleoside triphosphate hydrolases"/>
    <property type="match status" value="1"/>
</dbReference>
<dbReference type="Gene3D" id="3.40.50.300">
    <property type="entry name" value="P-loop containing nucleotide triphosphate hydrolases"/>
    <property type="match status" value="1"/>
</dbReference>
<feature type="domain" description="ABC transporter" evidence="5">
    <location>
        <begin position="9"/>
        <end position="249"/>
    </location>
</feature>
<keyword evidence="2" id="KW-0813">Transport</keyword>
<evidence type="ECO:0000256" key="1">
    <source>
        <dbReference type="ARBA" id="ARBA00005417"/>
    </source>
</evidence>
<evidence type="ECO:0000313" key="7">
    <source>
        <dbReference type="Proteomes" id="UP000242999"/>
    </source>
</evidence>
<dbReference type="InterPro" id="IPR015860">
    <property type="entry name" value="ABC_transpr_TagH-like"/>
</dbReference>
<dbReference type="Pfam" id="PF00005">
    <property type="entry name" value="ABC_tran"/>
    <property type="match status" value="1"/>
</dbReference>
<keyword evidence="3" id="KW-0547">Nucleotide-binding</keyword>
<dbReference type="InterPro" id="IPR003593">
    <property type="entry name" value="AAA+_ATPase"/>
</dbReference>
<comment type="similarity">
    <text evidence="1">Belongs to the ABC transporter superfamily.</text>
</comment>
<dbReference type="Proteomes" id="UP000242999">
    <property type="component" value="Unassembled WGS sequence"/>
</dbReference>
<dbReference type="PROSITE" id="PS50893">
    <property type="entry name" value="ABC_TRANSPORTER_2"/>
    <property type="match status" value="1"/>
</dbReference>
<dbReference type="STRING" id="64971.SAMN05421831_10740"/>
<reference evidence="7" key="1">
    <citation type="submission" date="2016-10" db="EMBL/GenBank/DDBJ databases">
        <authorList>
            <person name="Varghese N."/>
            <person name="Submissions S."/>
        </authorList>
    </citation>
    <scope>NUCLEOTIDE SEQUENCE [LARGE SCALE GENOMIC DNA]</scope>
    <source>
        <strain evidence="7">DSM 7165</strain>
    </source>
</reference>
<dbReference type="PANTHER" id="PTHR46743">
    <property type="entry name" value="TEICHOIC ACIDS EXPORT ATP-BINDING PROTEIN TAGH"/>
    <property type="match status" value="1"/>
</dbReference>
<dbReference type="GO" id="GO:0005524">
    <property type="term" value="F:ATP binding"/>
    <property type="evidence" value="ECO:0007669"/>
    <property type="project" value="UniProtKB-KW"/>
</dbReference>
<accession>A0A1H6SH36</accession>
<dbReference type="AlphaFoldDB" id="A0A1H6SH36"/>
<protein>
    <submittedName>
        <fullName evidence="6">Lipopolysaccharide transport system ATP-binding protein</fullName>
    </submittedName>
</protein>
<evidence type="ECO:0000256" key="2">
    <source>
        <dbReference type="ARBA" id="ARBA00022448"/>
    </source>
</evidence>
<dbReference type="CDD" id="cd03220">
    <property type="entry name" value="ABC_KpsT_Wzt"/>
    <property type="match status" value="1"/>
</dbReference>
<dbReference type="RefSeq" id="WP_177166836.1">
    <property type="nucleotide sequence ID" value="NZ_FNYH01000007.1"/>
</dbReference>
<name>A0A1H6SH36_9GAMM</name>
<dbReference type="GO" id="GO:0140359">
    <property type="term" value="F:ABC-type transporter activity"/>
    <property type="evidence" value="ECO:0007669"/>
    <property type="project" value="InterPro"/>
</dbReference>
<evidence type="ECO:0000259" key="5">
    <source>
        <dbReference type="PROSITE" id="PS50893"/>
    </source>
</evidence>
<sequence>MTTSKTPVLTLDQVSKDFKVYPKPSSALVEALSGRCQHTNKRVLDQISLQVHAGESVAILGRNGAGKSTLLKLIAGVLLPDSGHIHASGRITGLLELGTGFDVELNAYQNLYANALLLGMTPAEIKARQAAILDFAELPAEALAAPLRTYSSGMLMRLGFAVALHAQPQCFIIDEALAVGDGYFQQKCVQRIREFQAQGGALLLVSHDLHSVKSLCQRALVLEQGELVYQGDALSATQYYTSLLAGYADQQAHRRERQQGYGSQVIRLVNAQMRRLHQPADPQNLEGMAETEFTSGDPIQIHIQLEAQQACEDMSLGILIRDRLGIDVYGTNSHLLGQNFSLKAGQSCTLIYQLTLDLAPGAYALTLACHAGRHHLDTCYFWIDGAVSFHISGVHGQEFAGLCNLHAQMQALL</sequence>
<proteinExistence type="inferred from homology"/>
<dbReference type="GO" id="GO:0016887">
    <property type="term" value="F:ATP hydrolysis activity"/>
    <property type="evidence" value="ECO:0007669"/>
    <property type="project" value="InterPro"/>
</dbReference>
<dbReference type="InterPro" id="IPR017871">
    <property type="entry name" value="ABC_transporter-like_CS"/>
</dbReference>
<organism evidence="6 7">
    <name type="scientific">Allopseudospirillum japonicum</name>
    <dbReference type="NCBI Taxonomy" id="64971"/>
    <lineage>
        <taxon>Bacteria</taxon>
        <taxon>Pseudomonadati</taxon>
        <taxon>Pseudomonadota</taxon>
        <taxon>Gammaproteobacteria</taxon>
        <taxon>Oceanospirillales</taxon>
        <taxon>Oceanospirillaceae</taxon>
        <taxon>Allopseudospirillum</taxon>
    </lineage>
</organism>
<dbReference type="SMART" id="SM00382">
    <property type="entry name" value="AAA"/>
    <property type="match status" value="1"/>
</dbReference>
<dbReference type="GO" id="GO:0016020">
    <property type="term" value="C:membrane"/>
    <property type="evidence" value="ECO:0007669"/>
    <property type="project" value="InterPro"/>
</dbReference>
<dbReference type="CDD" id="cd10147">
    <property type="entry name" value="Wzt_C-like"/>
    <property type="match status" value="1"/>
</dbReference>
<gene>
    <name evidence="6" type="ORF">SAMN05421831_10740</name>
</gene>
<dbReference type="PROSITE" id="PS00211">
    <property type="entry name" value="ABC_TRANSPORTER_1"/>
    <property type="match status" value="1"/>
</dbReference>
<evidence type="ECO:0000256" key="4">
    <source>
        <dbReference type="ARBA" id="ARBA00022840"/>
    </source>
</evidence>
<dbReference type="PANTHER" id="PTHR46743:SF2">
    <property type="entry name" value="TEICHOIC ACIDS EXPORT ATP-BINDING PROTEIN TAGH"/>
    <property type="match status" value="1"/>
</dbReference>
<dbReference type="InterPro" id="IPR050683">
    <property type="entry name" value="Bact_Polysacc_Export_ATP-bd"/>
</dbReference>
<evidence type="ECO:0000256" key="3">
    <source>
        <dbReference type="ARBA" id="ARBA00022741"/>
    </source>
</evidence>
<evidence type="ECO:0000313" key="6">
    <source>
        <dbReference type="EMBL" id="SEI67259.1"/>
    </source>
</evidence>
<dbReference type="InterPro" id="IPR029439">
    <property type="entry name" value="Wzt_C"/>
</dbReference>
<keyword evidence="4 6" id="KW-0067">ATP-binding</keyword>
<keyword evidence="7" id="KW-1185">Reference proteome</keyword>
<dbReference type="InterPro" id="IPR027417">
    <property type="entry name" value="P-loop_NTPase"/>
</dbReference>
<dbReference type="InterPro" id="IPR003439">
    <property type="entry name" value="ABC_transporter-like_ATP-bd"/>
</dbReference>
<dbReference type="Pfam" id="PF14524">
    <property type="entry name" value="Wzt_C"/>
    <property type="match status" value="1"/>
</dbReference>